<dbReference type="KEGG" id="gba:J421_2646"/>
<evidence type="ECO:0000256" key="1">
    <source>
        <dbReference type="ARBA" id="ARBA00022729"/>
    </source>
</evidence>
<dbReference type="InterPro" id="IPR037066">
    <property type="entry name" value="Plug_dom_sf"/>
</dbReference>
<dbReference type="OrthoDB" id="9768177at2"/>
<dbReference type="RefSeq" id="WP_025411653.1">
    <property type="nucleotide sequence ID" value="NZ_CP007128.1"/>
</dbReference>
<evidence type="ECO:0000256" key="4">
    <source>
        <dbReference type="SAM" id="SignalP"/>
    </source>
</evidence>
<evidence type="ECO:0000313" key="7">
    <source>
        <dbReference type="Proteomes" id="UP000019151"/>
    </source>
</evidence>
<name>W0RL93_9BACT</name>
<dbReference type="EMBL" id="CP007128">
    <property type="protein sequence ID" value="AHG90183.1"/>
    <property type="molecule type" value="Genomic_DNA"/>
</dbReference>
<dbReference type="eggNOG" id="COG4771">
    <property type="taxonomic scope" value="Bacteria"/>
</dbReference>
<organism evidence="6 7">
    <name type="scientific">Gemmatirosa kalamazoonensis</name>
    <dbReference type="NCBI Taxonomy" id="861299"/>
    <lineage>
        <taxon>Bacteria</taxon>
        <taxon>Pseudomonadati</taxon>
        <taxon>Gemmatimonadota</taxon>
        <taxon>Gemmatimonadia</taxon>
        <taxon>Gemmatimonadales</taxon>
        <taxon>Gemmatimonadaceae</taxon>
        <taxon>Gemmatirosa</taxon>
    </lineage>
</organism>
<gene>
    <name evidence="6" type="ORF">J421_2646</name>
</gene>
<dbReference type="Gene3D" id="2.170.130.10">
    <property type="entry name" value="TonB-dependent receptor, plug domain"/>
    <property type="match status" value="1"/>
</dbReference>
<dbReference type="PANTHER" id="PTHR30069:SF29">
    <property type="entry name" value="HEMOGLOBIN AND HEMOGLOBIN-HAPTOGLOBIN-BINDING PROTEIN 1-RELATED"/>
    <property type="match status" value="1"/>
</dbReference>
<dbReference type="InterPro" id="IPR008969">
    <property type="entry name" value="CarboxyPept-like_regulatory"/>
</dbReference>
<sequence length="267" mass="27601">MRLAPCRSLAALGCLLLPAALAAQEPATITGTVTGESGPLAAVAVSIPELGAGGVTREDGRYSFTVPAARVQRQSVTLTARRVGYRPKSVRLTLVGGPTTQDFVLDVNPLQLGEVVVTGAGTTTAVEKLGNVRNQVKSELITRSNEPNVVQALAAKAPNVQVNASSGDPGASSRVQIRGLRTLIGNIEPLFVIDGVPVTNYTFSTTDLNPVDAGNTGVGGQAEFGTQEGTSAPNRMFDINPDDIENVEILKGAAAAAIYGARARRTA</sequence>
<keyword evidence="7" id="KW-1185">Reference proteome</keyword>
<keyword evidence="2" id="KW-0472">Membrane</keyword>
<dbReference type="SUPFAM" id="SSF49464">
    <property type="entry name" value="Carboxypeptidase regulatory domain-like"/>
    <property type="match status" value="1"/>
</dbReference>
<protein>
    <submittedName>
        <fullName evidence="6">TonB-dependent receptor plug</fullName>
    </submittedName>
</protein>
<feature type="region of interest" description="Disordered" evidence="3">
    <location>
        <begin position="212"/>
        <end position="232"/>
    </location>
</feature>
<dbReference type="PROSITE" id="PS52016">
    <property type="entry name" value="TONB_DEPENDENT_REC_3"/>
    <property type="match status" value="1"/>
</dbReference>
<accession>W0RL93</accession>
<dbReference type="Gene3D" id="2.60.40.1120">
    <property type="entry name" value="Carboxypeptidase-like, regulatory domain"/>
    <property type="match status" value="1"/>
</dbReference>
<dbReference type="GO" id="GO:0015344">
    <property type="term" value="F:siderophore uptake transmembrane transporter activity"/>
    <property type="evidence" value="ECO:0007669"/>
    <property type="project" value="TreeGrafter"/>
</dbReference>
<keyword evidence="2" id="KW-0813">Transport</keyword>
<feature type="domain" description="TonB-dependent receptor plug" evidence="5">
    <location>
        <begin position="132"/>
        <end position="263"/>
    </location>
</feature>
<keyword evidence="6" id="KW-0675">Receptor</keyword>
<evidence type="ECO:0000259" key="5">
    <source>
        <dbReference type="Pfam" id="PF07715"/>
    </source>
</evidence>
<dbReference type="InterPro" id="IPR039426">
    <property type="entry name" value="TonB-dep_rcpt-like"/>
</dbReference>
<keyword evidence="2" id="KW-1134">Transmembrane beta strand</keyword>
<feature type="chain" id="PRO_5004794251" evidence="4">
    <location>
        <begin position="23"/>
        <end position="267"/>
    </location>
</feature>
<dbReference type="PANTHER" id="PTHR30069">
    <property type="entry name" value="TONB-DEPENDENT OUTER MEMBRANE RECEPTOR"/>
    <property type="match status" value="1"/>
</dbReference>
<keyword evidence="2" id="KW-0812">Transmembrane</keyword>
<dbReference type="GO" id="GO:0044718">
    <property type="term" value="P:siderophore transmembrane transport"/>
    <property type="evidence" value="ECO:0007669"/>
    <property type="project" value="TreeGrafter"/>
</dbReference>
<evidence type="ECO:0000313" key="6">
    <source>
        <dbReference type="EMBL" id="AHG90183.1"/>
    </source>
</evidence>
<keyword evidence="2" id="KW-0998">Cell outer membrane</keyword>
<feature type="signal peptide" evidence="4">
    <location>
        <begin position="1"/>
        <end position="22"/>
    </location>
</feature>
<evidence type="ECO:0000256" key="3">
    <source>
        <dbReference type="SAM" id="MobiDB-lite"/>
    </source>
</evidence>
<dbReference type="STRING" id="861299.J421_2646"/>
<evidence type="ECO:0000256" key="2">
    <source>
        <dbReference type="PROSITE-ProRule" id="PRU01360"/>
    </source>
</evidence>
<comment type="subcellular location">
    <subcellularLocation>
        <location evidence="2">Cell outer membrane</location>
        <topology evidence="2">Multi-pass membrane protein</topology>
    </subcellularLocation>
</comment>
<reference evidence="6 7" key="1">
    <citation type="journal article" date="2014" name="Genome Announc.">
        <title>Genome Sequence and Methylome of Soil Bacterium Gemmatirosa kalamazoonensis KBS708T, a Member of the Rarely Cultivated Gemmatimonadetes Phylum.</title>
        <authorList>
            <person name="Debruyn J.M."/>
            <person name="Radosevich M."/>
            <person name="Wommack K.E."/>
            <person name="Polson S.W."/>
            <person name="Hauser L.J."/>
            <person name="Fawaz M.N."/>
            <person name="Korlach J."/>
            <person name="Tsai Y.C."/>
        </authorList>
    </citation>
    <scope>NUCLEOTIDE SEQUENCE [LARGE SCALE GENOMIC DNA]</scope>
    <source>
        <strain evidence="6 7">KBS708</strain>
    </source>
</reference>
<dbReference type="SUPFAM" id="SSF56935">
    <property type="entry name" value="Porins"/>
    <property type="match status" value="1"/>
</dbReference>
<dbReference type="HOGENOM" id="CLU_004317_3_1_0"/>
<dbReference type="Pfam" id="PF13715">
    <property type="entry name" value="CarbopepD_reg_2"/>
    <property type="match status" value="1"/>
</dbReference>
<dbReference type="Proteomes" id="UP000019151">
    <property type="component" value="Chromosome"/>
</dbReference>
<dbReference type="GO" id="GO:0009279">
    <property type="term" value="C:cell outer membrane"/>
    <property type="evidence" value="ECO:0007669"/>
    <property type="project" value="UniProtKB-SubCell"/>
</dbReference>
<keyword evidence="1 4" id="KW-0732">Signal</keyword>
<dbReference type="InParanoid" id="W0RL93"/>
<dbReference type="InterPro" id="IPR012910">
    <property type="entry name" value="Plug_dom"/>
</dbReference>
<comment type="similarity">
    <text evidence="2">Belongs to the TonB-dependent receptor family.</text>
</comment>
<dbReference type="Pfam" id="PF07715">
    <property type="entry name" value="Plug"/>
    <property type="match status" value="1"/>
</dbReference>
<proteinExistence type="inferred from homology"/>
<dbReference type="AlphaFoldDB" id="W0RL93"/>